<dbReference type="GO" id="GO:0071555">
    <property type="term" value="P:cell wall organization"/>
    <property type="evidence" value="ECO:0007669"/>
    <property type="project" value="UniProtKB-UniRule"/>
</dbReference>
<evidence type="ECO:0000313" key="9">
    <source>
        <dbReference type="Proteomes" id="UP000000719"/>
    </source>
</evidence>
<dbReference type="CDD" id="cd16913">
    <property type="entry name" value="YkuD_like"/>
    <property type="match status" value="1"/>
</dbReference>
<feature type="active site" description="Proton donor/acceptor" evidence="6">
    <location>
        <position position="444"/>
    </location>
</feature>
<dbReference type="GO" id="GO:0016740">
    <property type="term" value="F:transferase activity"/>
    <property type="evidence" value="ECO:0007669"/>
    <property type="project" value="UniProtKB-KW"/>
</dbReference>
<evidence type="ECO:0000256" key="5">
    <source>
        <dbReference type="ARBA" id="ARBA00023316"/>
    </source>
</evidence>
<dbReference type="Pfam" id="PF20142">
    <property type="entry name" value="Scaffold"/>
    <property type="match status" value="1"/>
</dbReference>
<keyword evidence="3 6" id="KW-0133">Cell shape</keyword>
<dbReference type="UniPathway" id="UPA00219"/>
<dbReference type="PANTHER" id="PTHR41533:SF2">
    <property type="entry name" value="BLR7131 PROTEIN"/>
    <property type="match status" value="1"/>
</dbReference>
<protein>
    <submittedName>
        <fullName evidence="8">Peptidoglycan-binding domain 1 protein</fullName>
    </submittedName>
</protein>
<dbReference type="PROSITE" id="PS52029">
    <property type="entry name" value="LD_TPASE"/>
    <property type="match status" value="1"/>
</dbReference>
<dbReference type="Proteomes" id="UP000000719">
    <property type="component" value="Chromosome"/>
</dbReference>
<evidence type="ECO:0000259" key="7">
    <source>
        <dbReference type="PROSITE" id="PS52029"/>
    </source>
</evidence>
<dbReference type="InterPro" id="IPR038063">
    <property type="entry name" value="Transpep_catalytic_dom"/>
</dbReference>
<dbReference type="SUPFAM" id="SSF47090">
    <property type="entry name" value="PGBD-like"/>
    <property type="match status" value="1"/>
</dbReference>
<dbReference type="Gene3D" id="2.40.440.10">
    <property type="entry name" value="L,D-transpeptidase catalytic domain-like"/>
    <property type="match status" value="1"/>
</dbReference>
<dbReference type="Gene3D" id="1.10.101.10">
    <property type="entry name" value="PGBD-like superfamily/PGBD"/>
    <property type="match status" value="1"/>
</dbReference>
<gene>
    <name evidence="8" type="ordered locus">Hore_06430</name>
</gene>
<keyword evidence="9" id="KW-1185">Reference proteome</keyword>
<dbReference type="InterPro" id="IPR036365">
    <property type="entry name" value="PGBD-like_sf"/>
</dbReference>
<dbReference type="GO" id="GO:0008360">
    <property type="term" value="P:regulation of cell shape"/>
    <property type="evidence" value="ECO:0007669"/>
    <property type="project" value="UniProtKB-UniRule"/>
</dbReference>
<dbReference type="KEGG" id="hor:Hore_06430"/>
<keyword evidence="2" id="KW-0808">Transferase</keyword>
<keyword evidence="4 6" id="KW-0573">Peptidoglycan synthesis</keyword>
<feature type="active site" description="Nucleophile" evidence="6">
    <location>
        <position position="463"/>
    </location>
</feature>
<dbReference type="EMBL" id="CP001098">
    <property type="protein sequence ID" value="ACL69400.1"/>
    <property type="molecule type" value="Genomic_DNA"/>
</dbReference>
<evidence type="ECO:0000256" key="6">
    <source>
        <dbReference type="PROSITE-ProRule" id="PRU01373"/>
    </source>
</evidence>
<evidence type="ECO:0000256" key="3">
    <source>
        <dbReference type="ARBA" id="ARBA00022960"/>
    </source>
</evidence>
<sequence length="547" mass="64359">MKKIVIIFVFSLLLVILNNSLVIRAYTTPSPELQTIQLKSRSIEYESSGKLLSELIKLFYEERNYNPAWCSQTEIYPQAYILLKIIKEADREGLDPSAYYYSLISNYVRELENKIIRNSSITREVALSFELLMTKVYLDYTLDLLTGYTRNGMFNKMYDKHELIKKLNRAIEQESLGKFFIDLYPGQELYFRMRKALSHLRNISSKDWPRVGYGPPLQRGDYSKRIIELRRRLYLSGDLSEEQLNTGTYFDRELEKAVRKFQRRHGLKDSGIVDDKTIEALNIPVKEKINKIIINMERLRWLPRDNPDLCVMVNIPEYKLKVIREDKVILESKVIVGSRENQTPSFNDSIEYIVLNPYWYIPDNITRYELLPQIKKDPDYLDKHNIQILSGFEGEVKIIPEDQINWDEVTPENFSYKLRQKPGPGNSLGSIKFLFPNDFNVYLHDTPSRGLFEYRERALSHGCIRVERPLELAKVLISQSNWSYNEVISIINSGNREVIELKNPVPIYLIYLTVWVDDDGVIHYREDIYQRDKKLVHEMMKKAVNDS</sequence>
<evidence type="ECO:0000256" key="4">
    <source>
        <dbReference type="ARBA" id="ARBA00022984"/>
    </source>
</evidence>
<dbReference type="AlphaFoldDB" id="B8D2H3"/>
<keyword evidence="5 6" id="KW-0961">Cell wall biogenesis/degradation</keyword>
<dbReference type="InterPro" id="IPR045380">
    <property type="entry name" value="LD_TPept_scaffold_dom"/>
</dbReference>
<reference evidence="8 9" key="1">
    <citation type="journal article" date="2009" name="PLoS ONE">
        <title>Genome analysis of the anaerobic thermohalophilic bacterium Halothermothrix orenii.</title>
        <authorList>
            <person name="Mavromatis K."/>
            <person name="Ivanova N."/>
            <person name="Anderson I."/>
            <person name="Lykidis A."/>
            <person name="Hooper S.D."/>
            <person name="Sun H."/>
            <person name="Kunin V."/>
            <person name="Lapidus A."/>
            <person name="Hugenholtz P."/>
            <person name="Patel B."/>
            <person name="Kyrpides N.C."/>
        </authorList>
    </citation>
    <scope>NUCLEOTIDE SEQUENCE [LARGE SCALE GENOMIC DNA]</scope>
    <source>
        <strain evidence="9">H 168 / OCM 544 / DSM 9562</strain>
    </source>
</reference>
<dbReference type="OrthoDB" id="9813368at2"/>
<evidence type="ECO:0000256" key="2">
    <source>
        <dbReference type="ARBA" id="ARBA00022679"/>
    </source>
</evidence>
<accession>B8D2H3</accession>
<dbReference type="Pfam" id="PF03734">
    <property type="entry name" value="YkuD"/>
    <property type="match status" value="1"/>
</dbReference>
<feature type="domain" description="L,D-TPase catalytic" evidence="7">
    <location>
        <begin position="309"/>
        <end position="491"/>
    </location>
</feature>
<dbReference type="GO" id="GO:0009252">
    <property type="term" value="P:peptidoglycan biosynthetic process"/>
    <property type="evidence" value="ECO:0007669"/>
    <property type="project" value="UniProtKB-UniPathway"/>
</dbReference>
<dbReference type="Pfam" id="PF01471">
    <property type="entry name" value="PG_binding_1"/>
    <property type="match status" value="1"/>
</dbReference>
<dbReference type="RefSeq" id="WP_012635588.1">
    <property type="nucleotide sequence ID" value="NC_011899.1"/>
</dbReference>
<organism evidence="8 9">
    <name type="scientific">Halothermothrix orenii (strain H 168 / OCM 544 / DSM 9562)</name>
    <dbReference type="NCBI Taxonomy" id="373903"/>
    <lineage>
        <taxon>Bacteria</taxon>
        <taxon>Bacillati</taxon>
        <taxon>Bacillota</taxon>
        <taxon>Clostridia</taxon>
        <taxon>Halanaerobiales</taxon>
        <taxon>Halothermotrichaceae</taxon>
        <taxon>Halothermothrix</taxon>
    </lineage>
</organism>
<evidence type="ECO:0000313" key="8">
    <source>
        <dbReference type="EMBL" id="ACL69400.1"/>
    </source>
</evidence>
<dbReference type="eggNOG" id="COG2989">
    <property type="taxonomic scope" value="Bacteria"/>
</dbReference>
<dbReference type="InterPro" id="IPR002477">
    <property type="entry name" value="Peptidoglycan-bd-like"/>
</dbReference>
<dbReference type="InterPro" id="IPR005490">
    <property type="entry name" value="LD_TPept_cat_dom"/>
</dbReference>
<dbReference type="InterPro" id="IPR052905">
    <property type="entry name" value="LD-transpeptidase_YkuD-like"/>
</dbReference>
<dbReference type="HOGENOM" id="CLU_020360_3_1_9"/>
<name>B8D2H3_HALOH</name>
<dbReference type="SUPFAM" id="SSF141523">
    <property type="entry name" value="L,D-transpeptidase catalytic domain-like"/>
    <property type="match status" value="1"/>
</dbReference>
<dbReference type="PANTHER" id="PTHR41533">
    <property type="entry name" value="L,D-TRANSPEPTIDASE HI_1667-RELATED"/>
    <property type="match status" value="1"/>
</dbReference>
<dbReference type="STRING" id="373903.Hore_06430"/>
<proteinExistence type="predicted"/>
<dbReference type="InterPro" id="IPR036366">
    <property type="entry name" value="PGBDSf"/>
</dbReference>
<comment type="pathway">
    <text evidence="1 6">Cell wall biogenesis; peptidoglycan biosynthesis.</text>
</comment>
<evidence type="ECO:0000256" key="1">
    <source>
        <dbReference type="ARBA" id="ARBA00004752"/>
    </source>
</evidence>